<keyword evidence="8" id="KW-0472">Membrane</keyword>
<dbReference type="PANTHER" id="PTHR12964:SF0">
    <property type="entry name" value="NADH DEHYDROGENASE [UBIQUINONE] 1 ALPHA SUBCOMPLEX SUBUNIT 6"/>
    <property type="match status" value="1"/>
</dbReference>
<dbReference type="EMBL" id="GL945430">
    <property type="protein sequence ID" value="EGO28637.1"/>
    <property type="molecule type" value="Genomic_DNA"/>
</dbReference>
<proteinExistence type="inferred from homology"/>
<dbReference type="OrthoDB" id="14535at2759"/>
<dbReference type="KEGG" id="sla:SERLADRAFT_459302"/>
<keyword evidence="6" id="KW-0249">Electron transport</keyword>
<keyword evidence="5" id="KW-0999">Mitochondrion inner membrane</keyword>
<evidence type="ECO:0000256" key="4">
    <source>
        <dbReference type="ARBA" id="ARBA00022660"/>
    </source>
</evidence>
<evidence type="ECO:0000256" key="1">
    <source>
        <dbReference type="ARBA" id="ARBA00004443"/>
    </source>
</evidence>
<evidence type="ECO:0000256" key="7">
    <source>
        <dbReference type="ARBA" id="ARBA00023128"/>
    </source>
</evidence>
<keyword evidence="7" id="KW-0496">Mitochondrion</keyword>
<evidence type="ECO:0000256" key="6">
    <source>
        <dbReference type="ARBA" id="ARBA00022982"/>
    </source>
</evidence>
<feature type="domain" description="Complex 1 LYR protein" evidence="9">
    <location>
        <begin position="23"/>
        <end position="82"/>
    </location>
</feature>
<dbReference type="InterPro" id="IPR016488">
    <property type="entry name" value="NADH_Ub_cplx-1_asu_su-6"/>
</dbReference>
<keyword evidence="10" id="KW-0830">Ubiquinone</keyword>
<evidence type="ECO:0000259" key="9">
    <source>
        <dbReference type="Pfam" id="PF05347"/>
    </source>
</evidence>
<comment type="subcellular location">
    <subcellularLocation>
        <location evidence="1">Mitochondrion inner membrane</location>
        <topology evidence="1">Peripheral membrane protein</topology>
        <orientation evidence="1">Matrix side</orientation>
    </subcellularLocation>
</comment>
<dbReference type="Pfam" id="PF05347">
    <property type="entry name" value="Complex1_LYR"/>
    <property type="match status" value="1"/>
</dbReference>
<dbReference type="GO" id="GO:0045271">
    <property type="term" value="C:respiratory chain complex I"/>
    <property type="evidence" value="ECO:0007669"/>
    <property type="project" value="InterPro"/>
</dbReference>
<dbReference type="HOGENOM" id="CLU_111660_2_0_1"/>
<dbReference type="PIRSF" id="PIRSF006643">
    <property type="entry name" value="NDUA6"/>
    <property type="match status" value="1"/>
</dbReference>
<evidence type="ECO:0000256" key="5">
    <source>
        <dbReference type="ARBA" id="ARBA00022792"/>
    </source>
</evidence>
<dbReference type="CDD" id="cd20266">
    <property type="entry name" value="Complex1_LYR_NDUFA6_LYRM6"/>
    <property type="match status" value="1"/>
</dbReference>
<reference evidence="10" key="1">
    <citation type="submission" date="2011-04" db="EMBL/GenBank/DDBJ databases">
        <title>Evolution of plant cell wall degrading machinery underlies the functional diversity of forest fungi.</title>
        <authorList>
            <consortium name="US DOE Joint Genome Institute (JGI-PGF)"/>
            <person name="Eastwood D.C."/>
            <person name="Floudas D."/>
            <person name="Binder M."/>
            <person name="Majcherczyk A."/>
            <person name="Schneider P."/>
            <person name="Aerts A."/>
            <person name="Asiegbu F.O."/>
            <person name="Baker S.E."/>
            <person name="Barry K."/>
            <person name="Bendiksby M."/>
            <person name="Blumentritt M."/>
            <person name="Coutinho P.M."/>
            <person name="Cullen D."/>
            <person name="Cullen D."/>
            <person name="Gathman A."/>
            <person name="Goodell B."/>
            <person name="Henrissat B."/>
            <person name="Ihrmark K."/>
            <person name="Kauserud H."/>
            <person name="Kohler A."/>
            <person name="LaButti K."/>
            <person name="Lapidus A."/>
            <person name="Lavin J.L."/>
            <person name="Lee Y.-H."/>
            <person name="Lindquist E."/>
            <person name="Lilly W."/>
            <person name="Lucas S."/>
            <person name="Morin E."/>
            <person name="Murat C."/>
            <person name="Oguiza J.A."/>
            <person name="Park J."/>
            <person name="Pisabarro A.G."/>
            <person name="Riley R."/>
            <person name="Rosling A."/>
            <person name="Salamov A."/>
            <person name="Schmidt O."/>
            <person name="Schmutz J."/>
            <person name="Skrede I."/>
            <person name="Stenlid J."/>
            <person name="Wiebenga A."/>
            <person name="Xie X."/>
            <person name="Kues U."/>
            <person name="Hibbett D.S."/>
            <person name="Hoffmeister D."/>
            <person name="Hogberg N."/>
            <person name="Martin F."/>
            <person name="Grigoriev I.V."/>
            <person name="Watkinson S.C."/>
        </authorList>
    </citation>
    <scope>NUCLEOTIDE SEQUENCE</scope>
    <source>
        <strain evidence="10">S7.9</strain>
    </source>
</reference>
<keyword evidence="4" id="KW-0679">Respiratory chain</keyword>
<evidence type="ECO:0000313" key="10">
    <source>
        <dbReference type="EMBL" id="EGO28637.1"/>
    </source>
</evidence>
<dbReference type="RefSeq" id="XP_007314836.1">
    <property type="nucleotide sequence ID" value="XM_007314774.1"/>
</dbReference>
<dbReference type="InterPro" id="IPR045299">
    <property type="entry name" value="Complex1_LYR_NDUFA6_LYRM6"/>
</dbReference>
<dbReference type="GO" id="GO:0005743">
    <property type="term" value="C:mitochondrial inner membrane"/>
    <property type="evidence" value="ECO:0007669"/>
    <property type="project" value="UniProtKB-SubCell"/>
</dbReference>
<dbReference type="GO" id="GO:0006979">
    <property type="term" value="P:response to oxidative stress"/>
    <property type="evidence" value="ECO:0007669"/>
    <property type="project" value="TreeGrafter"/>
</dbReference>
<evidence type="ECO:0000256" key="3">
    <source>
        <dbReference type="ARBA" id="ARBA00022448"/>
    </source>
</evidence>
<evidence type="ECO:0000256" key="8">
    <source>
        <dbReference type="ARBA" id="ARBA00023136"/>
    </source>
</evidence>
<gene>
    <name evidence="10" type="primary">NdufA6</name>
    <name evidence="10" type="ORF">SERLADRAFT_459302</name>
</gene>
<dbReference type="Proteomes" id="UP000008064">
    <property type="component" value="Unassembled WGS sequence"/>
</dbReference>
<dbReference type="GeneID" id="18817862"/>
<sequence>MTTIPSRLAQVTRLSSSPAEARQRVIDLYRDWYRAAPEIVSLYALSVSPQFVRHCIRQQFEQNRYVTDQRVIDILIQKGRLEYQETINCWKQTDHVMGILLKNKDRPQRTFLQKFYEGRDEDSVLPAASGVV</sequence>
<accession>F8NLT7</accession>
<organism>
    <name type="scientific">Serpula lacrymans var. lacrymans (strain S7.9)</name>
    <name type="common">Dry rot fungus</name>
    <dbReference type="NCBI Taxonomy" id="578457"/>
    <lineage>
        <taxon>Eukaryota</taxon>
        <taxon>Fungi</taxon>
        <taxon>Dikarya</taxon>
        <taxon>Basidiomycota</taxon>
        <taxon>Agaricomycotina</taxon>
        <taxon>Agaricomycetes</taxon>
        <taxon>Agaricomycetidae</taxon>
        <taxon>Boletales</taxon>
        <taxon>Coniophorineae</taxon>
        <taxon>Serpulaceae</taxon>
        <taxon>Serpula</taxon>
    </lineage>
</organism>
<dbReference type="AlphaFoldDB" id="F8NLT7"/>
<keyword evidence="3" id="KW-0813">Transport</keyword>
<protein>
    <submittedName>
        <fullName evidence="10">NdufA6 NADH-ubiquinone oxidoreductase 14.8 kDa subunit</fullName>
    </submittedName>
</protein>
<name>F8NLT7_SERL9</name>
<dbReference type="PANTHER" id="PTHR12964">
    <property type="entry name" value="NADH-UBIQUINONE OXIDOREDUCTASE B14 SUBUNIT"/>
    <property type="match status" value="1"/>
</dbReference>
<comment type="similarity">
    <text evidence="2">Belongs to the complex I LYR family.</text>
</comment>
<evidence type="ECO:0000256" key="2">
    <source>
        <dbReference type="ARBA" id="ARBA00009508"/>
    </source>
</evidence>
<dbReference type="InterPro" id="IPR008011">
    <property type="entry name" value="Complex1_LYR_dom"/>
</dbReference>